<dbReference type="InterPro" id="IPR050832">
    <property type="entry name" value="Bact_Acetyltransf"/>
</dbReference>
<dbReference type="InterPro" id="IPR000182">
    <property type="entry name" value="GNAT_dom"/>
</dbReference>
<evidence type="ECO:0000313" key="4">
    <source>
        <dbReference type="EMBL" id="EKT76419.1"/>
    </source>
</evidence>
<evidence type="ECO:0000313" key="5">
    <source>
        <dbReference type="Proteomes" id="UP000005951"/>
    </source>
</evidence>
<comment type="caution">
    <text evidence="4">The sequence shown here is derived from an EMBL/GenBank/DDBJ whole genome shotgun (WGS) entry which is preliminary data.</text>
</comment>
<gene>
    <name evidence="4" type="ORF">WSS_A42840</name>
</gene>
<evidence type="ECO:0000256" key="2">
    <source>
        <dbReference type="ARBA" id="ARBA00023315"/>
    </source>
</evidence>
<organism evidence="4 5">
    <name type="scientific">Rhodococcus opacus M213</name>
    <dbReference type="NCBI Taxonomy" id="1129896"/>
    <lineage>
        <taxon>Bacteria</taxon>
        <taxon>Bacillati</taxon>
        <taxon>Actinomycetota</taxon>
        <taxon>Actinomycetes</taxon>
        <taxon>Mycobacteriales</taxon>
        <taxon>Nocardiaceae</taxon>
        <taxon>Rhodococcus</taxon>
    </lineage>
</organism>
<name>K8X4G2_RHOOP</name>
<sequence length="198" mass="21945">MTDSTGELHIQSLAPAMARRSAVPERVAELINGVYAVAEDGMWNHGATRTSAAEITELAEADQIFVAQPEDRIVGCVRVVQLADRVAEFGMLAADPQWRGVGIGRALVQFAENHAADTGHHIMTLEVIQPRDFSLPSKELLTRWYTRMGYRVVRIDAPDDVHPALTPLLKVPCEVVTYRRNLRARPAGHCQLEVAWTI</sequence>
<feature type="domain" description="N-acetyltransferase" evidence="3">
    <location>
        <begin position="17"/>
        <end position="172"/>
    </location>
</feature>
<keyword evidence="2" id="KW-0012">Acyltransferase</keyword>
<protein>
    <recommendedName>
        <fullName evidence="3">N-acetyltransferase domain-containing protein</fullName>
    </recommendedName>
</protein>
<dbReference type="RefSeq" id="WP_005265341.1">
    <property type="nucleotide sequence ID" value="NZ_AJYC02000297.1"/>
</dbReference>
<dbReference type="InterPro" id="IPR016181">
    <property type="entry name" value="Acyl_CoA_acyltransferase"/>
</dbReference>
<dbReference type="Pfam" id="PF13508">
    <property type="entry name" value="Acetyltransf_7"/>
    <property type="match status" value="1"/>
</dbReference>
<reference evidence="4 5" key="1">
    <citation type="journal article" date="2013" name="Genome Announc.">
        <title>Draft Genome Sequence of Rhodococcus opacus Strain M213 Shows a Diverse Catabolic Potential.</title>
        <authorList>
            <person name="Pathak A."/>
            <person name="Green S.J."/>
            <person name="Ogram A."/>
            <person name="Chauhan A."/>
        </authorList>
    </citation>
    <scope>NUCLEOTIDE SEQUENCE [LARGE SCALE GENOMIC DNA]</scope>
    <source>
        <strain evidence="4 5">M213</strain>
    </source>
</reference>
<keyword evidence="1" id="KW-0808">Transferase</keyword>
<dbReference type="Proteomes" id="UP000005951">
    <property type="component" value="Unassembled WGS sequence"/>
</dbReference>
<dbReference type="PANTHER" id="PTHR43877">
    <property type="entry name" value="AMINOALKYLPHOSPHONATE N-ACETYLTRANSFERASE-RELATED-RELATED"/>
    <property type="match status" value="1"/>
</dbReference>
<dbReference type="Gene3D" id="3.40.630.30">
    <property type="match status" value="1"/>
</dbReference>
<evidence type="ECO:0000259" key="3">
    <source>
        <dbReference type="PROSITE" id="PS51186"/>
    </source>
</evidence>
<accession>K8X4G2</accession>
<dbReference type="CDD" id="cd04301">
    <property type="entry name" value="NAT_SF"/>
    <property type="match status" value="1"/>
</dbReference>
<proteinExistence type="predicted"/>
<dbReference type="PROSITE" id="PS51186">
    <property type="entry name" value="GNAT"/>
    <property type="match status" value="1"/>
</dbReference>
<evidence type="ECO:0000256" key="1">
    <source>
        <dbReference type="ARBA" id="ARBA00022679"/>
    </source>
</evidence>
<dbReference type="GO" id="GO:0016747">
    <property type="term" value="F:acyltransferase activity, transferring groups other than amino-acyl groups"/>
    <property type="evidence" value="ECO:0007669"/>
    <property type="project" value="InterPro"/>
</dbReference>
<dbReference type="EMBL" id="AJYC02000297">
    <property type="protein sequence ID" value="EKT76419.1"/>
    <property type="molecule type" value="Genomic_DNA"/>
</dbReference>
<dbReference type="SUPFAM" id="SSF55729">
    <property type="entry name" value="Acyl-CoA N-acyltransferases (Nat)"/>
    <property type="match status" value="1"/>
</dbReference>
<dbReference type="AlphaFoldDB" id="K8X4G2"/>